<dbReference type="EMBL" id="KK114131">
    <property type="protein sequence ID" value="KFM61753.1"/>
    <property type="molecule type" value="Genomic_DNA"/>
</dbReference>
<evidence type="ECO:0000313" key="1">
    <source>
        <dbReference type="EMBL" id="KFM61753.1"/>
    </source>
</evidence>
<dbReference type="Proteomes" id="UP000054359">
    <property type="component" value="Unassembled WGS sequence"/>
</dbReference>
<keyword evidence="2" id="KW-1185">Reference proteome</keyword>
<dbReference type="AlphaFoldDB" id="A0A087T9G4"/>
<gene>
    <name evidence="1" type="ORF">X975_08080</name>
</gene>
<protein>
    <submittedName>
        <fullName evidence="1">Uncharacterized protein</fullName>
    </submittedName>
</protein>
<evidence type="ECO:0000313" key="2">
    <source>
        <dbReference type="Proteomes" id="UP000054359"/>
    </source>
</evidence>
<feature type="non-terminal residue" evidence="1">
    <location>
        <position position="1"/>
    </location>
</feature>
<proteinExistence type="predicted"/>
<organism evidence="1 2">
    <name type="scientific">Stegodyphus mimosarum</name>
    <name type="common">African social velvet spider</name>
    <dbReference type="NCBI Taxonomy" id="407821"/>
    <lineage>
        <taxon>Eukaryota</taxon>
        <taxon>Metazoa</taxon>
        <taxon>Ecdysozoa</taxon>
        <taxon>Arthropoda</taxon>
        <taxon>Chelicerata</taxon>
        <taxon>Arachnida</taxon>
        <taxon>Araneae</taxon>
        <taxon>Araneomorphae</taxon>
        <taxon>Entelegynae</taxon>
        <taxon>Eresoidea</taxon>
        <taxon>Eresidae</taxon>
        <taxon>Stegodyphus</taxon>
    </lineage>
</organism>
<sequence>FYRKYLTSLPTVLHHFETAFFLSSKTITYHHLLHFLDLILFSF</sequence>
<reference evidence="1 2" key="1">
    <citation type="submission" date="2013-11" db="EMBL/GenBank/DDBJ databases">
        <title>Genome sequencing of Stegodyphus mimosarum.</title>
        <authorList>
            <person name="Bechsgaard J."/>
        </authorList>
    </citation>
    <scope>NUCLEOTIDE SEQUENCE [LARGE SCALE GENOMIC DNA]</scope>
</reference>
<name>A0A087T9G4_STEMI</name>
<feature type="non-terminal residue" evidence="1">
    <location>
        <position position="43"/>
    </location>
</feature>
<accession>A0A087T9G4</accession>